<dbReference type="SUPFAM" id="SSF46689">
    <property type="entry name" value="Homeodomain-like"/>
    <property type="match status" value="1"/>
</dbReference>
<dbReference type="InterPro" id="IPR009057">
    <property type="entry name" value="Homeodomain-like_sf"/>
</dbReference>
<dbReference type="InterPro" id="IPR036271">
    <property type="entry name" value="Tet_transcr_reg_TetR-rel_C_sf"/>
</dbReference>
<dbReference type="InterPro" id="IPR023772">
    <property type="entry name" value="DNA-bd_HTH_TetR-type_CS"/>
</dbReference>
<dbReference type="PANTHER" id="PTHR30055">
    <property type="entry name" value="HTH-TYPE TRANSCRIPTIONAL REGULATOR RUTR"/>
    <property type="match status" value="1"/>
</dbReference>
<gene>
    <name evidence="7" type="ORF">HMI49_17995</name>
</gene>
<dbReference type="InterPro" id="IPR050109">
    <property type="entry name" value="HTH-type_TetR-like_transc_reg"/>
</dbReference>
<dbReference type="PANTHER" id="PTHR30055:SF234">
    <property type="entry name" value="HTH-TYPE TRANSCRIPTIONAL REGULATOR BETI"/>
    <property type="match status" value="1"/>
</dbReference>
<dbReference type="PROSITE" id="PS50977">
    <property type="entry name" value="HTH_TETR_2"/>
    <property type="match status" value="1"/>
</dbReference>
<dbReference type="OrthoDB" id="9809772at2"/>
<proteinExistence type="predicted"/>
<feature type="DNA-binding region" description="H-T-H motif" evidence="5">
    <location>
        <begin position="31"/>
        <end position="50"/>
    </location>
</feature>
<dbReference type="Pfam" id="PF13977">
    <property type="entry name" value="TetR_C_6"/>
    <property type="match status" value="1"/>
</dbReference>
<dbReference type="Pfam" id="PF00440">
    <property type="entry name" value="TetR_N"/>
    <property type="match status" value="1"/>
</dbReference>
<evidence type="ECO:0000256" key="1">
    <source>
        <dbReference type="ARBA" id="ARBA00022491"/>
    </source>
</evidence>
<reference evidence="7 8" key="1">
    <citation type="submission" date="2020-05" db="EMBL/GenBank/DDBJ databases">
        <authorList>
            <person name="Whitworth D."/>
        </authorList>
    </citation>
    <scope>NUCLEOTIDE SEQUENCE [LARGE SCALE GENOMIC DNA]</scope>
    <source>
        <strain evidence="7 8">AB043B</strain>
    </source>
</reference>
<name>A0A3A8HYH9_9BACT</name>
<evidence type="ECO:0000256" key="4">
    <source>
        <dbReference type="ARBA" id="ARBA00023163"/>
    </source>
</evidence>
<evidence type="ECO:0000256" key="3">
    <source>
        <dbReference type="ARBA" id="ARBA00023125"/>
    </source>
</evidence>
<keyword evidence="2" id="KW-0805">Transcription regulation</keyword>
<evidence type="ECO:0000313" key="8">
    <source>
        <dbReference type="Proteomes" id="UP000563426"/>
    </source>
</evidence>
<keyword evidence="8" id="KW-1185">Reference proteome</keyword>
<dbReference type="AlphaFoldDB" id="A0A3A8HYH9"/>
<dbReference type="RefSeq" id="WP_120526802.1">
    <property type="nucleotide sequence ID" value="NZ_JABFJV010000094.1"/>
</dbReference>
<keyword evidence="4" id="KW-0804">Transcription</keyword>
<dbReference type="SUPFAM" id="SSF48498">
    <property type="entry name" value="Tetracyclin repressor-like, C-terminal domain"/>
    <property type="match status" value="1"/>
</dbReference>
<dbReference type="Proteomes" id="UP000563426">
    <property type="component" value="Unassembled WGS sequence"/>
</dbReference>
<keyword evidence="3 5" id="KW-0238">DNA-binding</keyword>
<evidence type="ECO:0000259" key="6">
    <source>
        <dbReference type="PROSITE" id="PS50977"/>
    </source>
</evidence>
<comment type="caution">
    <text evidence="7">The sequence shown here is derived from an EMBL/GenBank/DDBJ whole genome shotgun (WGS) entry which is preliminary data.</text>
</comment>
<dbReference type="PROSITE" id="PS01081">
    <property type="entry name" value="HTH_TETR_1"/>
    <property type="match status" value="1"/>
</dbReference>
<protein>
    <submittedName>
        <fullName evidence="7">TetR family transcriptional regulator</fullName>
    </submittedName>
</protein>
<organism evidence="7 8">
    <name type="scientific">Corallococcus exercitus</name>
    <dbReference type="NCBI Taxonomy" id="2316736"/>
    <lineage>
        <taxon>Bacteria</taxon>
        <taxon>Pseudomonadati</taxon>
        <taxon>Myxococcota</taxon>
        <taxon>Myxococcia</taxon>
        <taxon>Myxococcales</taxon>
        <taxon>Cystobacterineae</taxon>
        <taxon>Myxococcaceae</taxon>
        <taxon>Corallococcus</taxon>
    </lineage>
</organism>
<dbReference type="GO" id="GO:0000976">
    <property type="term" value="F:transcription cis-regulatory region binding"/>
    <property type="evidence" value="ECO:0007669"/>
    <property type="project" value="TreeGrafter"/>
</dbReference>
<evidence type="ECO:0000256" key="2">
    <source>
        <dbReference type="ARBA" id="ARBA00023015"/>
    </source>
</evidence>
<feature type="domain" description="HTH tetR-type" evidence="6">
    <location>
        <begin position="8"/>
        <end position="68"/>
    </location>
</feature>
<evidence type="ECO:0000313" key="7">
    <source>
        <dbReference type="EMBL" id="NOK35095.1"/>
    </source>
</evidence>
<accession>A0A3A8HYH9</accession>
<dbReference type="PRINTS" id="PR00455">
    <property type="entry name" value="HTHTETR"/>
</dbReference>
<dbReference type="InterPro" id="IPR039538">
    <property type="entry name" value="BetI_C"/>
</dbReference>
<dbReference type="EMBL" id="JABFJV010000094">
    <property type="protein sequence ID" value="NOK35095.1"/>
    <property type="molecule type" value="Genomic_DNA"/>
</dbReference>
<dbReference type="Gene3D" id="1.10.357.10">
    <property type="entry name" value="Tetracycline Repressor, domain 2"/>
    <property type="match status" value="1"/>
</dbReference>
<sequence length="207" mass="21799">MPRPSNTEARREQIVAGLLKAMAERGYEGASVAEIARAAGLSAGLVHYHFEDKQEILLTLVRSLASRARQRFATRASKLAADDARGRVEAFVDAFLATGPDADVAAVAGWVTISAEAIRQPEVRVAYEEVVRADLEHLEALVAAVVGKRRARPLAAGLFAAIQGYFVLSASAPGLVPPGSAAGTVKRMAAGLLDAVTSSPPDREVSQ</sequence>
<evidence type="ECO:0000256" key="5">
    <source>
        <dbReference type="PROSITE-ProRule" id="PRU00335"/>
    </source>
</evidence>
<dbReference type="InterPro" id="IPR001647">
    <property type="entry name" value="HTH_TetR"/>
</dbReference>
<dbReference type="GO" id="GO:0003700">
    <property type="term" value="F:DNA-binding transcription factor activity"/>
    <property type="evidence" value="ECO:0007669"/>
    <property type="project" value="TreeGrafter"/>
</dbReference>
<keyword evidence="1" id="KW-0678">Repressor</keyword>